<organism evidence="11 12">
    <name type="scientific">Metabacillus sediminis</name>
    <dbReference type="NCBI Taxonomy" id="3117746"/>
    <lineage>
        <taxon>Bacteria</taxon>
        <taxon>Bacillati</taxon>
        <taxon>Bacillota</taxon>
        <taxon>Bacilli</taxon>
        <taxon>Bacillales</taxon>
        <taxon>Bacillaceae</taxon>
        <taxon>Metabacillus</taxon>
    </lineage>
</organism>
<dbReference type="Pfam" id="PF07730">
    <property type="entry name" value="HisKA_3"/>
    <property type="match status" value="1"/>
</dbReference>
<keyword evidence="6" id="KW-0067">ATP-binding</keyword>
<dbReference type="InterPro" id="IPR011712">
    <property type="entry name" value="Sig_transdc_His_kin_sub3_dim/P"/>
</dbReference>
<feature type="transmembrane region" description="Helical" evidence="9">
    <location>
        <begin position="246"/>
        <end position="262"/>
    </location>
</feature>
<dbReference type="CDD" id="cd16917">
    <property type="entry name" value="HATPase_UhpB-NarQ-NarX-like"/>
    <property type="match status" value="1"/>
</dbReference>
<feature type="transmembrane region" description="Helical" evidence="9">
    <location>
        <begin position="274"/>
        <end position="299"/>
    </location>
</feature>
<dbReference type="Pfam" id="PF02518">
    <property type="entry name" value="HATPase_c"/>
    <property type="match status" value="1"/>
</dbReference>
<dbReference type="InterPro" id="IPR036890">
    <property type="entry name" value="HATPase_C_sf"/>
</dbReference>
<feature type="coiled-coil region" evidence="8">
    <location>
        <begin position="599"/>
        <end position="630"/>
    </location>
</feature>
<evidence type="ECO:0000256" key="2">
    <source>
        <dbReference type="ARBA" id="ARBA00012438"/>
    </source>
</evidence>
<keyword evidence="12" id="KW-1185">Reference proteome</keyword>
<dbReference type="PROSITE" id="PS50109">
    <property type="entry name" value="HIS_KIN"/>
    <property type="match status" value="1"/>
</dbReference>
<dbReference type="EMBL" id="CP147407">
    <property type="protein sequence ID" value="WXB96232.1"/>
    <property type="molecule type" value="Genomic_DNA"/>
</dbReference>
<evidence type="ECO:0000259" key="10">
    <source>
        <dbReference type="PROSITE" id="PS50109"/>
    </source>
</evidence>
<dbReference type="PANTHER" id="PTHR24421:SF60">
    <property type="entry name" value="SENSOR HISTIDINE KINASE COMP"/>
    <property type="match status" value="1"/>
</dbReference>
<evidence type="ECO:0000256" key="5">
    <source>
        <dbReference type="ARBA" id="ARBA00022777"/>
    </source>
</evidence>
<keyword evidence="8" id="KW-0175">Coiled coil</keyword>
<keyword evidence="4" id="KW-0547">Nucleotide-binding</keyword>
<keyword evidence="3" id="KW-0808">Transferase</keyword>
<dbReference type="InterPro" id="IPR003594">
    <property type="entry name" value="HATPase_dom"/>
</dbReference>
<evidence type="ECO:0000313" key="11">
    <source>
        <dbReference type="EMBL" id="WXB96232.1"/>
    </source>
</evidence>
<evidence type="ECO:0000313" key="12">
    <source>
        <dbReference type="Proteomes" id="UP001377337"/>
    </source>
</evidence>
<feature type="transmembrane region" description="Helical" evidence="9">
    <location>
        <begin position="147"/>
        <end position="164"/>
    </location>
</feature>
<evidence type="ECO:0000256" key="7">
    <source>
        <dbReference type="ARBA" id="ARBA00023012"/>
    </source>
</evidence>
<protein>
    <recommendedName>
        <fullName evidence="2">histidine kinase</fullName>
        <ecNumber evidence="2">2.7.13.3</ecNumber>
    </recommendedName>
</protein>
<dbReference type="Gene3D" id="3.30.565.10">
    <property type="entry name" value="Histidine kinase-like ATPase, C-terminal domain"/>
    <property type="match status" value="1"/>
</dbReference>
<feature type="transmembrane region" description="Helical" evidence="9">
    <location>
        <begin position="305"/>
        <end position="329"/>
    </location>
</feature>
<dbReference type="GO" id="GO:0016301">
    <property type="term" value="F:kinase activity"/>
    <property type="evidence" value="ECO:0007669"/>
    <property type="project" value="UniProtKB-KW"/>
</dbReference>
<feature type="transmembrane region" description="Helical" evidence="9">
    <location>
        <begin position="341"/>
        <end position="362"/>
    </location>
</feature>
<feature type="transmembrane region" description="Helical" evidence="9">
    <location>
        <begin position="209"/>
        <end position="226"/>
    </location>
</feature>
<comment type="catalytic activity">
    <reaction evidence="1">
        <text>ATP + protein L-histidine = ADP + protein N-phospho-L-histidine.</text>
        <dbReference type="EC" id="2.7.13.3"/>
    </reaction>
</comment>
<dbReference type="PANTHER" id="PTHR24421">
    <property type="entry name" value="NITRATE/NITRITE SENSOR PROTEIN NARX-RELATED"/>
    <property type="match status" value="1"/>
</dbReference>
<feature type="transmembrane region" description="Helical" evidence="9">
    <location>
        <begin position="115"/>
        <end position="135"/>
    </location>
</feature>
<feature type="domain" description="Histidine kinase" evidence="10">
    <location>
        <begin position="682"/>
        <end position="768"/>
    </location>
</feature>
<evidence type="ECO:0000256" key="9">
    <source>
        <dbReference type="SAM" id="Phobius"/>
    </source>
</evidence>
<dbReference type="RefSeq" id="WP_338778123.1">
    <property type="nucleotide sequence ID" value="NZ_CP147407.1"/>
</dbReference>
<evidence type="ECO:0000256" key="3">
    <source>
        <dbReference type="ARBA" id="ARBA00022679"/>
    </source>
</evidence>
<feature type="transmembrane region" description="Helical" evidence="9">
    <location>
        <begin position="9"/>
        <end position="30"/>
    </location>
</feature>
<keyword evidence="9" id="KW-0812">Transmembrane</keyword>
<evidence type="ECO:0000256" key="8">
    <source>
        <dbReference type="SAM" id="Coils"/>
    </source>
</evidence>
<dbReference type="SUPFAM" id="SSF55874">
    <property type="entry name" value="ATPase domain of HSP90 chaperone/DNA topoisomerase II/histidine kinase"/>
    <property type="match status" value="1"/>
</dbReference>
<keyword evidence="5 11" id="KW-0418">Kinase</keyword>
<accession>A0ABZ2NGA7</accession>
<gene>
    <name evidence="11" type="ORF">WCV65_17085</name>
</gene>
<sequence>MFFNNKKTYYITLFISCILIIYFSFININYPYIGGVAIPDDKGEFYITELEPKTWSQKNLKVGDLVLKIDGKDPQFHSQTAKYGLLEQFHTIKIKRESKVIDIKVDESILYFQNLFLIVIPFTLFLLCVFCSYFIYKSNKKMNLQSASILIWFLFAISMAYLSTGGSSRGDLFGRFANVTLFLSVPVTYLQFIYYYFKEIGVELFKKKFVYLAYGILLVNISTDIFRNVTNTYVYATYSEVKALNLLSFLSLFILIFTLKIIGLRRVKLSEQKYFVKVLIITNVLAFSPFLLLYVLPFIIFNKHIFPPGVLASFLLLIPFSLVYQFLATKIYDIEFLLGRFRYYGLLAILPTLVTVYIALSLDNSASIFYPIQLSIFIYLIMLVVFYLKEIFDFRFKLKRFSEKYNYQDSIFKYTSEIRKANNLNQVITELKRTITDVLLVNKSYFLEVSKDEKILSKNLEADLEEINLYKKEFSSVLYEIGKIKEVDRGFLINIGETDNRNYILLCLSSINTPRLTRDEISWLKALSFYTNVSLENYLKIEELMNHLETVQREGTNPSWLTKLFFSIEEKQRSNLAKDLHDSVLQDLISLKRQCEVALVELEAAPADLKDQLEDMNENMTKIIKTTRETCQELRPQLLYDLGLVKALNKLVTQYKEIADFEIRMNAGKFQPNTDLDVQLNLYRIIQELLNNANKHSHASNVLIMLVCIKDKIVLHYEDDGIGFNQSEISYSSENMGLSGITERVKALKGTLTIETSKGQGFKAVIEI</sequence>
<dbReference type="InterPro" id="IPR005467">
    <property type="entry name" value="His_kinase_dom"/>
</dbReference>
<keyword evidence="7" id="KW-0902">Two-component regulatory system</keyword>
<evidence type="ECO:0000256" key="6">
    <source>
        <dbReference type="ARBA" id="ARBA00022840"/>
    </source>
</evidence>
<dbReference type="Proteomes" id="UP001377337">
    <property type="component" value="Chromosome"/>
</dbReference>
<reference evidence="11 12" key="1">
    <citation type="submission" date="2024-02" db="EMBL/GenBank/DDBJ databases">
        <title>Seven novel Bacillus-like species.</title>
        <authorList>
            <person name="Liu G."/>
        </authorList>
    </citation>
    <scope>NUCLEOTIDE SEQUENCE [LARGE SCALE GENOMIC DNA]</scope>
    <source>
        <strain evidence="11 12">FJAT-52054</strain>
    </source>
</reference>
<dbReference type="EC" id="2.7.13.3" evidence="2"/>
<keyword evidence="9" id="KW-0472">Membrane</keyword>
<dbReference type="InterPro" id="IPR050482">
    <property type="entry name" value="Sensor_HK_TwoCompSys"/>
</dbReference>
<keyword evidence="9" id="KW-1133">Transmembrane helix</keyword>
<evidence type="ECO:0000256" key="1">
    <source>
        <dbReference type="ARBA" id="ARBA00000085"/>
    </source>
</evidence>
<dbReference type="Gene3D" id="1.20.5.1930">
    <property type="match status" value="1"/>
</dbReference>
<feature type="transmembrane region" description="Helical" evidence="9">
    <location>
        <begin position="176"/>
        <end position="197"/>
    </location>
</feature>
<feature type="transmembrane region" description="Helical" evidence="9">
    <location>
        <begin position="368"/>
        <end position="388"/>
    </location>
</feature>
<name>A0ABZ2NGA7_9BACI</name>
<evidence type="ECO:0000256" key="4">
    <source>
        <dbReference type="ARBA" id="ARBA00022741"/>
    </source>
</evidence>
<proteinExistence type="predicted"/>